<evidence type="ECO:0000313" key="5">
    <source>
        <dbReference type="EMBL" id="KAK8888656.1"/>
    </source>
</evidence>
<evidence type="ECO:0000313" key="6">
    <source>
        <dbReference type="Proteomes" id="UP001470230"/>
    </source>
</evidence>
<evidence type="ECO:0000256" key="3">
    <source>
        <dbReference type="SAM" id="MobiDB-lite"/>
    </source>
</evidence>
<comment type="caution">
    <text evidence="5">The sequence shown here is derived from an EMBL/GenBank/DDBJ whole genome shotgun (WGS) entry which is preliminary data.</text>
</comment>
<feature type="region of interest" description="Disordered" evidence="3">
    <location>
        <begin position="63"/>
        <end position="310"/>
    </location>
</feature>
<feature type="compositionally biased region" description="Basic and acidic residues" evidence="3">
    <location>
        <begin position="257"/>
        <end position="279"/>
    </location>
</feature>
<dbReference type="Gene3D" id="2.40.50.40">
    <property type="match status" value="1"/>
</dbReference>
<feature type="compositionally biased region" description="Polar residues" evidence="3">
    <location>
        <begin position="301"/>
        <end position="310"/>
    </location>
</feature>
<dbReference type="PROSITE" id="PS50013">
    <property type="entry name" value="CHROMO_2"/>
    <property type="match status" value="1"/>
</dbReference>
<keyword evidence="2" id="KW-0539">Nucleus</keyword>
<dbReference type="PANTHER" id="PTHR22812">
    <property type="entry name" value="CHROMOBOX PROTEIN"/>
    <property type="match status" value="1"/>
</dbReference>
<evidence type="ECO:0000256" key="1">
    <source>
        <dbReference type="ARBA" id="ARBA00004123"/>
    </source>
</evidence>
<dbReference type="EMBL" id="JAPFFF010000005">
    <property type="protein sequence ID" value="KAK8888656.1"/>
    <property type="molecule type" value="Genomic_DNA"/>
</dbReference>
<comment type="subcellular location">
    <subcellularLocation>
        <location evidence="1">Nucleus</location>
    </subcellularLocation>
</comment>
<feature type="compositionally biased region" description="Polar residues" evidence="3">
    <location>
        <begin position="96"/>
        <end position="105"/>
    </location>
</feature>
<evidence type="ECO:0000256" key="2">
    <source>
        <dbReference type="ARBA" id="ARBA00023242"/>
    </source>
</evidence>
<dbReference type="Pfam" id="PF00385">
    <property type="entry name" value="Chromo"/>
    <property type="match status" value="1"/>
</dbReference>
<feature type="compositionally biased region" description="Basic residues" evidence="3">
    <location>
        <begin position="72"/>
        <end position="82"/>
    </location>
</feature>
<keyword evidence="6" id="KW-1185">Reference proteome</keyword>
<dbReference type="InterPro" id="IPR051219">
    <property type="entry name" value="Heterochromatin_chromo-domain"/>
</dbReference>
<feature type="compositionally biased region" description="Basic and acidic residues" evidence="3">
    <location>
        <begin position="83"/>
        <end position="94"/>
    </location>
</feature>
<sequence>MTEEEEYEVEDIVGETKIPGKDITLYRVRWKGFGEENDTFEPIENLGGCSEILFKYFDRKKLEEEKQSEKKSKSKSKSREKKKKDTKESKERHQSKSNMLDNISKASRYFSDESSNSPPPPPPTDFSISKEKKKKKEKEKVKPSKSTPKRKYPQPIKIIVKSDDESGNIFSDFSSNSSQTEEPKKDIIRTPSFITNNADEKIKEVSVIKTEKEKSKKKDEKPTETINKKEKSKKSTKKEEKNSPKIDSPKTKKKVSSKSDKKTSKKSESSEKSKSDSKKRLSNKSSKSEKNSLPFDLFISDGNNEENNSQTKHNISAIYGEEHHLVLNPLPILSLKRKIEENGIVFIECQIPDRIETEKIPISLIKILQPKMLESFEANNS</sequence>
<protein>
    <submittedName>
        <fullName evidence="5">M-phase phosphoprotein 8</fullName>
    </submittedName>
</protein>
<dbReference type="Proteomes" id="UP001470230">
    <property type="component" value="Unassembled WGS sequence"/>
</dbReference>
<name>A0ABR2KC01_9EUKA</name>
<dbReference type="SMART" id="SM00298">
    <property type="entry name" value="CHROMO"/>
    <property type="match status" value="1"/>
</dbReference>
<feature type="domain" description="Chromo" evidence="4">
    <location>
        <begin position="7"/>
        <end position="68"/>
    </location>
</feature>
<dbReference type="InterPro" id="IPR000953">
    <property type="entry name" value="Chromo/chromo_shadow_dom"/>
</dbReference>
<reference evidence="5 6" key="1">
    <citation type="submission" date="2024-04" db="EMBL/GenBank/DDBJ databases">
        <title>Tritrichomonas musculus Genome.</title>
        <authorList>
            <person name="Alves-Ferreira E."/>
            <person name="Grigg M."/>
            <person name="Lorenzi H."/>
            <person name="Galac M."/>
        </authorList>
    </citation>
    <scope>NUCLEOTIDE SEQUENCE [LARGE SCALE GENOMIC DNA]</scope>
    <source>
        <strain evidence="5 6">EAF2021</strain>
    </source>
</reference>
<feature type="compositionally biased region" description="Basic and acidic residues" evidence="3">
    <location>
        <begin position="198"/>
        <end position="229"/>
    </location>
</feature>
<accession>A0ABR2KC01</accession>
<feature type="compositionally biased region" description="Polar residues" evidence="3">
    <location>
        <begin position="168"/>
        <end position="180"/>
    </location>
</feature>
<dbReference type="InterPro" id="IPR023780">
    <property type="entry name" value="Chromo_domain"/>
</dbReference>
<gene>
    <name evidence="5" type="ORF">M9Y10_033388</name>
</gene>
<organism evidence="5 6">
    <name type="scientific">Tritrichomonas musculus</name>
    <dbReference type="NCBI Taxonomy" id="1915356"/>
    <lineage>
        <taxon>Eukaryota</taxon>
        <taxon>Metamonada</taxon>
        <taxon>Parabasalia</taxon>
        <taxon>Tritrichomonadida</taxon>
        <taxon>Tritrichomonadidae</taxon>
        <taxon>Tritrichomonas</taxon>
    </lineage>
</organism>
<dbReference type="SUPFAM" id="SSF54160">
    <property type="entry name" value="Chromo domain-like"/>
    <property type="match status" value="1"/>
</dbReference>
<feature type="compositionally biased region" description="Basic and acidic residues" evidence="3">
    <location>
        <begin position="237"/>
        <end position="250"/>
    </location>
</feature>
<proteinExistence type="predicted"/>
<evidence type="ECO:0000259" key="4">
    <source>
        <dbReference type="PROSITE" id="PS50013"/>
    </source>
</evidence>
<dbReference type="InterPro" id="IPR016197">
    <property type="entry name" value="Chromo-like_dom_sf"/>
</dbReference>